<dbReference type="AlphaFoldDB" id="A0A2T6C316"/>
<dbReference type="GO" id="GO:0016491">
    <property type="term" value="F:oxidoreductase activity"/>
    <property type="evidence" value="ECO:0007669"/>
    <property type="project" value="InterPro"/>
</dbReference>
<reference evidence="6 7" key="1">
    <citation type="submission" date="2018-04" db="EMBL/GenBank/DDBJ databases">
        <title>Genomic Encyclopedia of Archaeal and Bacterial Type Strains, Phase II (KMG-II): from individual species to whole genera.</title>
        <authorList>
            <person name="Goeker M."/>
        </authorList>
    </citation>
    <scope>NUCLEOTIDE SEQUENCE [LARGE SCALE GENOMIC DNA]</scope>
    <source>
        <strain evidence="6 7">DSM 25731</strain>
    </source>
</reference>
<proteinExistence type="predicted"/>
<evidence type="ECO:0000313" key="7">
    <source>
        <dbReference type="Proteomes" id="UP000244090"/>
    </source>
</evidence>
<protein>
    <submittedName>
        <fullName evidence="6">Thiol-disulfide isomerase/thioredoxin</fullName>
    </submittedName>
</protein>
<keyword evidence="2" id="KW-0201">Cytochrome c-type biogenesis</keyword>
<keyword evidence="7" id="KW-1185">Reference proteome</keyword>
<dbReference type="Proteomes" id="UP000244090">
    <property type="component" value="Unassembled WGS sequence"/>
</dbReference>
<feature type="domain" description="Thioredoxin" evidence="5">
    <location>
        <begin position="194"/>
        <end position="346"/>
    </location>
</feature>
<comment type="caution">
    <text evidence="6">The sequence shown here is derived from an EMBL/GenBank/DDBJ whole genome shotgun (WGS) entry which is preliminary data.</text>
</comment>
<dbReference type="PROSITE" id="PS51352">
    <property type="entry name" value="THIOREDOXIN_2"/>
    <property type="match status" value="1"/>
</dbReference>
<evidence type="ECO:0000313" key="6">
    <source>
        <dbReference type="EMBL" id="PTX62720.1"/>
    </source>
</evidence>
<dbReference type="PANTHER" id="PTHR42852">
    <property type="entry name" value="THIOL:DISULFIDE INTERCHANGE PROTEIN DSBE"/>
    <property type="match status" value="1"/>
</dbReference>
<accession>A0A2T6C316</accession>
<keyword evidence="6" id="KW-0413">Isomerase</keyword>
<dbReference type="GO" id="GO:0017004">
    <property type="term" value="P:cytochrome complex assembly"/>
    <property type="evidence" value="ECO:0007669"/>
    <property type="project" value="UniProtKB-KW"/>
</dbReference>
<dbReference type="GO" id="GO:0016853">
    <property type="term" value="F:isomerase activity"/>
    <property type="evidence" value="ECO:0007669"/>
    <property type="project" value="UniProtKB-KW"/>
</dbReference>
<dbReference type="OrthoDB" id="743079at2"/>
<dbReference type="EMBL" id="QBKT01000002">
    <property type="protein sequence ID" value="PTX62720.1"/>
    <property type="molecule type" value="Genomic_DNA"/>
</dbReference>
<name>A0A2T6C316_9FLAO</name>
<evidence type="ECO:0000259" key="5">
    <source>
        <dbReference type="PROSITE" id="PS51352"/>
    </source>
</evidence>
<keyword evidence="3" id="KW-1015">Disulfide bond</keyword>
<gene>
    <name evidence="6" type="ORF">C8N46_102117</name>
</gene>
<dbReference type="InterPro" id="IPR050553">
    <property type="entry name" value="Thioredoxin_ResA/DsbE_sf"/>
</dbReference>
<evidence type="ECO:0000256" key="4">
    <source>
        <dbReference type="ARBA" id="ARBA00023284"/>
    </source>
</evidence>
<dbReference type="PROSITE" id="PS51257">
    <property type="entry name" value="PROKAR_LIPOPROTEIN"/>
    <property type="match status" value="1"/>
</dbReference>
<keyword evidence="4" id="KW-0676">Redox-active center</keyword>
<evidence type="ECO:0000256" key="1">
    <source>
        <dbReference type="ARBA" id="ARBA00004196"/>
    </source>
</evidence>
<evidence type="ECO:0000256" key="2">
    <source>
        <dbReference type="ARBA" id="ARBA00022748"/>
    </source>
</evidence>
<dbReference type="InterPro" id="IPR013740">
    <property type="entry name" value="Redoxin"/>
</dbReference>
<dbReference type="SUPFAM" id="SSF52833">
    <property type="entry name" value="Thioredoxin-like"/>
    <property type="match status" value="1"/>
</dbReference>
<dbReference type="Pfam" id="PF08534">
    <property type="entry name" value="Redoxin"/>
    <property type="match status" value="1"/>
</dbReference>
<dbReference type="InterPro" id="IPR013766">
    <property type="entry name" value="Thioredoxin_domain"/>
</dbReference>
<organism evidence="6 7">
    <name type="scientific">Kordia periserrulae</name>
    <dbReference type="NCBI Taxonomy" id="701523"/>
    <lineage>
        <taxon>Bacteria</taxon>
        <taxon>Pseudomonadati</taxon>
        <taxon>Bacteroidota</taxon>
        <taxon>Flavobacteriia</taxon>
        <taxon>Flavobacteriales</taxon>
        <taxon>Flavobacteriaceae</taxon>
        <taxon>Kordia</taxon>
    </lineage>
</organism>
<dbReference type="CDD" id="cd02966">
    <property type="entry name" value="TlpA_like_family"/>
    <property type="match status" value="1"/>
</dbReference>
<sequence>MKKLLLLVAALAIVSCESEPEAPKDYVTLSGKIENKNSDSLTIRSRTYSKTIKVNEDGTFKDTLKVEKGIFYLSDGSESTGIYLENDFDLNLTLNTKMFDETIKYTGKGAIHSNFLAEDALKTEKMLDMDFLTSLDSTGLEKEIEKITKDLKEFYNSKKEVDSTIIALKLKDVEPMLGMYKQYAGASIALKKELPRGKVSPAFEGYENYDGSKTSLDDLKGKYVYIDVWATWCGPCKAEIPSLKKLEKKYHDKNIQFVSLSIDDDRAHGGSWEKAKESWKAMIKDKELGGIQIFAPNGWKSDFITAYKINGIPRFILVDPEGKIVSPDAPRPSNPKLVELFDELKI</sequence>
<dbReference type="GO" id="GO:0030313">
    <property type="term" value="C:cell envelope"/>
    <property type="evidence" value="ECO:0007669"/>
    <property type="project" value="UniProtKB-SubCell"/>
</dbReference>
<dbReference type="InterPro" id="IPR036249">
    <property type="entry name" value="Thioredoxin-like_sf"/>
</dbReference>
<evidence type="ECO:0000256" key="3">
    <source>
        <dbReference type="ARBA" id="ARBA00023157"/>
    </source>
</evidence>
<dbReference type="PANTHER" id="PTHR42852:SF6">
    <property type="entry name" value="THIOL:DISULFIDE INTERCHANGE PROTEIN DSBE"/>
    <property type="match status" value="1"/>
</dbReference>
<dbReference type="RefSeq" id="WP_108113706.1">
    <property type="nucleotide sequence ID" value="NZ_QBKT01000002.1"/>
</dbReference>
<comment type="subcellular location">
    <subcellularLocation>
        <location evidence="1">Cell envelope</location>
    </subcellularLocation>
</comment>
<dbReference type="Gene3D" id="3.40.30.10">
    <property type="entry name" value="Glutaredoxin"/>
    <property type="match status" value="1"/>
</dbReference>